<dbReference type="InterPro" id="IPR036961">
    <property type="entry name" value="Kinesin_motor_dom_sf"/>
</dbReference>
<dbReference type="SMART" id="SM00129">
    <property type="entry name" value="KISc"/>
    <property type="match status" value="1"/>
</dbReference>
<keyword evidence="1" id="KW-0493">Microtubule</keyword>
<evidence type="ECO:0000259" key="4">
    <source>
        <dbReference type="PROSITE" id="PS50067"/>
    </source>
</evidence>
<evidence type="ECO:0000256" key="2">
    <source>
        <dbReference type="ARBA" id="ARBA00023175"/>
    </source>
</evidence>
<keyword evidence="6" id="KW-1185">Reference proteome</keyword>
<dbReference type="PANTHER" id="PTHR47969:SF9">
    <property type="entry name" value="KINESIN-LIKE PROTEIN"/>
    <property type="match status" value="1"/>
</dbReference>
<feature type="binding site" evidence="3">
    <location>
        <begin position="106"/>
        <end position="113"/>
    </location>
    <ligand>
        <name>ATP</name>
        <dbReference type="ChEBI" id="CHEBI:30616"/>
    </ligand>
</feature>
<dbReference type="Gene3D" id="3.40.850.10">
    <property type="entry name" value="Kinesin motor domain"/>
    <property type="match status" value="1"/>
</dbReference>
<accession>A0ABR2N1F6</accession>
<dbReference type="Pfam" id="PF00225">
    <property type="entry name" value="Kinesin"/>
    <property type="match status" value="1"/>
</dbReference>
<dbReference type="InterPro" id="IPR027640">
    <property type="entry name" value="Kinesin-like_fam"/>
</dbReference>
<keyword evidence="3" id="KW-0547">Nucleotide-binding</keyword>
<organism evidence="5 6">
    <name type="scientific">Platanthera guangdongensis</name>
    <dbReference type="NCBI Taxonomy" id="2320717"/>
    <lineage>
        <taxon>Eukaryota</taxon>
        <taxon>Viridiplantae</taxon>
        <taxon>Streptophyta</taxon>
        <taxon>Embryophyta</taxon>
        <taxon>Tracheophyta</taxon>
        <taxon>Spermatophyta</taxon>
        <taxon>Magnoliopsida</taxon>
        <taxon>Liliopsida</taxon>
        <taxon>Asparagales</taxon>
        <taxon>Orchidaceae</taxon>
        <taxon>Orchidoideae</taxon>
        <taxon>Orchideae</taxon>
        <taxon>Orchidinae</taxon>
        <taxon>Platanthera</taxon>
    </lineage>
</organism>
<dbReference type="PROSITE" id="PS50067">
    <property type="entry name" value="KINESIN_MOTOR_2"/>
    <property type="match status" value="1"/>
</dbReference>
<evidence type="ECO:0000313" key="5">
    <source>
        <dbReference type="EMBL" id="KAK8969471.1"/>
    </source>
</evidence>
<dbReference type="SUPFAM" id="SSF52540">
    <property type="entry name" value="P-loop containing nucleoside triphosphate hydrolases"/>
    <property type="match status" value="1"/>
</dbReference>
<dbReference type="Proteomes" id="UP001412067">
    <property type="component" value="Unassembled WGS sequence"/>
</dbReference>
<evidence type="ECO:0000256" key="3">
    <source>
        <dbReference type="PROSITE-ProRule" id="PRU00283"/>
    </source>
</evidence>
<proteinExistence type="inferred from homology"/>
<sequence>METPRAKPQSTSTSQSHVRVVLKVRPFLPSEFKNGETLTPCIFLLDRAGDEVTVHIKDQLTSRNEIYKLDSIFGQDDLISQIFHKEVFSMITGIFHGINATIFVYGATGSGKTYTMQGTEIELGLIPLSVAAILSSISGSQFLVEFSYYEVYLDRCYDLLEPKAKEIMALDDKDGKVQLKGLSWNPGSYQEAAHTVSLAARSRQVVNYVGSAKRKEIPKESVDMEAKLRAWLESKGKTRNIQRMNVRTPNPISYSKNLRSSCTSVKLKDGESISTSSKGR</sequence>
<evidence type="ECO:0000256" key="1">
    <source>
        <dbReference type="ARBA" id="ARBA00022701"/>
    </source>
</evidence>
<keyword evidence="2 3" id="KW-0505">Motor protein</keyword>
<comment type="similarity">
    <text evidence="3">Belongs to the TRAFAC class myosin-kinesin ATPase superfamily. Kinesin family.</text>
</comment>
<dbReference type="PANTHER" id="PTHR47969">
    <property type="entry name" value="CHROMOSOME-ASSOCIATED KINESIN KIF4A-RELATED"/>
    <property type="match status" value="1"/>
</dbReference>
<gene>
    <name evidence="5" type="ORF">KSP40_PGU002279</name>
</gene>
<reference evidence="5 6" key="1">
    <citation type="journal article" date="2022" name="Nat. Plants">
        <title>Genomes of leafy and leafless Platanthera orchids illuminate the evolution of mycoheterotrophy.</title>
        <authorList>
            <person name="Li M.H."/>
            <person name="Liu K.W."/>
            <person name="Li Z."/>
            <person name="Lu H.C."/>
            <person name="Ye Q.L."/>
            <person name="Zhang D."/>
            <person name="Wang J.Y."/>
            <person name="Li Y.F."/>
            <person name="Zhong Z.M."/>
            <person name="Liu X."/>
            <person name="Yu X."/>
            <person name="Liu D.K."/>
            <person name="Tu X.D."/>
            <person name="Liu B."/>
            <person name="Hao Y."/>
            <person name="Liao X.Y."/>
            <person name="Jiang Y.T."/>
            <person name="Sun W.H."/>
            <person name="Chen J."/>
            <person name="Chen Y.Q."/>
            <person name="Ai Y."/>
            <person name="Zhai J.W."/>
            <person name="Wu S.S."/>
            <person name="Zhou Z."/>
            <person name="Hsiao Y.Y."/>
            <person name="Wu W.L."/>
            <person name="Chen Y.Y."/>
            <person name="Lin Y.F."/>
            <person name="Hsu J.L."/>
            <person name="Li C.Y."/>
            <person name="Wang Z.W."/>
            <person name="Zhao X."/>
            <person name="Zhong W.Y."/>
            <person name="Ma X.K."/>
            <person name="Ma L."/>
            <person name="Huang J."/>
            <person name="Chen G.Z."/>
            <person name="Huang M.Z."/>
            <person name="Huang L."/>
            <person name="Peng D.H."/>
            <person name="Luo Y.B."/>
            <person name="Zou S.Q."/>
            <person name="Chen S.P."/>
            <person name="Lan S."/>
            <person name="Tsai W.C."/>
            <person name="Van de Peer Y."/>
            <person name="Liu Z.J."/>
        </authorList>
    </citation>
    <scope>NUCLEOTIDE SEQUENCE [LARGE SCALE GENOMIC DNA]</scope>
    <source>
        <strain evidence="5">Lor288</strain>
    </source>
</reference>
<protein>
    <submittedName>
        <fullName evidence="5">125 kDa kinesin-related protein</fullName>
    </submittedName>
</protein>
<comment type="caution">
    <text evidence="5">The sequence shown here is derived from an EMBL/GenBank/DDBJ whole genome shotgun (WGS) entry which is preliminary data.</text>
</comment>
<name>A0ABR2N1F6_9ASPA</name>
<dbReference type="InterPro" id="IPR001752">
    <property type="entry name" value="Kinesin_motor_dom"/>
</dbReference>
<evidence type="ECO:0000313" key="6">
    <source>
        <dbReference type="Proteomes" id="UP001412067"/>
    </source>
</evidence>
<keyword evidence="3" id="KW-0067">ATP-binding</keyword>
<dbReference type="InterPro" id="IPR027417">
    <property type="entry name" value="P-loop_NTPase"/>
</dbReference>
<dbReference type="EMBL" id="JBBWWR010000003">
    <property type="protein sequence ID" value="KAK8969471.1"/>
    <property type="molecule type" value="Genomic_DNA"/>
</dbReference>
<feature type="domain" description="Kinesin motor" evidence="4">
    <location>
        <begin position="17"/>
        <end position="184"/>
    </location>
</feature>